<dbReference type="Proteomes" id="UP000571567">
    <property type="component" value="Unassembled WGS sequence"/>
</dbReference>
<name>A0A7L1L637_HIMHI</name>
<dbReference type="GO" id="GO:0003712">
    <property type="term" value="F:transcription coregulator activity"/>
    <property type="evidence" value="ECO:0007669"/>
    <property type="project" value="InterPro"/>
</dbReference>
<reference evidence="3 4" key="1">
    <citation type="submission" date="2019-09" db="EMBL/GenBank/DDBJ databases">
        <title>Bird 10,000 Genomes (B10K) Project - Family phase.</title>
        <authorList>
            <person name="Zhang G."/>
        </authorList>
    </citation>
    <scope>NUCLEOTIDE SEQUENCE [LARGE SCALE GENOMIC DNA]</scope>
    <source>
        <strain evidence="3">B10K-DU-002-13</strain>
        <tissue evidence="3">Muscle</tissue>
    </source>
</reference>
<dbReference type="InterPro" id="IPR013761">
    <property type="entry name" value="SAM/pointed_sf"/>
</dbReference>
<gene>
    <name evidence="3" type="primary">Nab2</name>
    <name evidence="3" type="ORF">HIMHIM_R15200</name>
</gene>
<dbReference type="InterPro" id="IPR039040">
    <property type="entry name" value="NAB_fam"/>
</dbReference>
<dbReference type="EMBL" id="VXBK01006771">
    <property type="protein sequence ID" value="NXN70557.1"/>
    <property type="molecule type" value="Genomic_DNA"/>
</dbReference>
<organism evidence="3 4">
    <name type="scientific">Himantopus himantopus</name>
    <name type="common">Black-winged stilt</name>
    <name type="synonym">Charadrius himantopus</name>
    <dbReference type="NCBI Taxonomy" id="225398"/>
    <lineage>
        <taxon>Eukaryota</taxon>
        <taxon>Metazoa</taxon>
        <taxon>Chordata</taxon>
        <taxon>Craniata</taxon>
        <taxon>Vertebrata</taxon>
        <taxon>Euteleostomi</taxon>
        <taxon>Archelosauria</taxon>
        <taxon>Archosauria</taxon>
        <taxon>Dinosauria</taxon>
        <taxon>Saurischia</taxon>
        <taxon>Theropoda</taxon>
        <taxon>Coelurosauria</taxon>
        <taxon>Aves</taxon>
        <taxon>Neognathae</taxon>
        <taxon>Neoaves</taxon>
        <taxon>Charadriiformes</taxon>
        <taxon>Recurvirostridae</taxon>
        <taxon>Himantopus</taxon>
    </lineage>
</organism>
<dbReference type="PANTHER" id="PTHR12623:SF6">
    <property type="entry name" value="NGFI-A-BINDING PROTEIN 2"/>
    <property type="match status" value="1"/>
</dbReference>
<accession>A0A7L1L637</accession>
<dbReference type="PANTHER" id="PTHR12623">
    <property type="entry name" value="NGFI-A BINDING PROTEIN"/>
    <property type="match status" value="1"/>
</dbReference>
<evidence type="ECO:0000256" key="1">
    <source>
        <dbReference type="SAM" id="MobiDB-lite"/>
    </source>
</evidence>
<evidence type="ECO:0000313" key="4">
    <source>
        <dbReference type="Proteomes" id="UP000571567"/>
    </source>
</evidence>
<dbReference type="GO" id="GO:0005634">
    <property type="term" value="C:nucleus"/>
    <property type="evidence" value="ECO:0007669"/>
    <property type="project" value="InterPro"/>
</dbReference>
<protein>
    <submittedName>
        <fullName evidence="3">NAB2 protein</fullName>
    </submittedName>
</protein>
<feature type="region of interest" description="Disordered" evidence="1">
    <location>
        <begin position="105"/>
        <end position="180"/>
    </location>
</feature>
<evidence type="ECO:0000259" key="2">
    <source>
        <dbReference type="Pfam" id="PF04904"/>
    </source>
</evidence>
<dbReference type="GO" id="GO:0006355">
    <property type="term" value="P:regulation of DNA-templated transcription"/>
    <property type="evidence" value="ECO:0007669"/>
    <property type="project" value="InterPro"/>
</dbReference>
<evidence type="ECO:0000313" key="3">
    <source>
        <dbReference type="EMBL" id="NXN70557.1"/>
    </source>
</evidence>
<dbReference type="OrthoDB" id="10028556at2759"/>
<feature type="non-terminal residue" evidence="3">
    <location>
        <position position="1"/>
    </location>
</feature>
<feature type="domain" description="Nab N-terminal" evidence="2">
    <location>
        <begin position="5"/>
        <end position="81"/>
    </location>
</feature>
<dbReference type="Gene3D" id="1.10.150.50">
    <property type="entry name" value="Transcription Factor, Ets-1"/>
    <property type="match status" value="1"/>
</dbReference>
<dbReference type="AlphaFoldDB" id="A0A7L1L637"/>
<dbReference type="InterPro" id="IPR006988">
    <property type="entry name" value="Nab_N"/>
</dbReference>
<sequence length="425" mass="44415">AMALPRTLGELQLYRVLQRANLLGYYETFIQQGGDDVQQLCEAGEEEFLEIMALVGMATKPLHVRRLQKALREWASNPGLFSQPVSAVPVSSIPLFKLSEASGRKALSNGHASPGEATGKGGGGAGTPPARSPTEPGEKLSPSAAPLWPGRSTPESEGGGDEEPGGPPFSPGGSGGEQPVGAEALEPELARTVAESVERLLQSCPRGGEAELRALMKLNKKLAKAPPRPSGSSRRWVRTRGCGMGGGHTRAPACAGAQVCTPESVGRTVQRARGCPRRLGQVARGSGVVTAGQDAACACRMGSTRGALRSPARFWQVGEQSRPELLPLPVGPEPPGATYRASLEEDAASLSGESLDGHLQAAGTCPRLTPPPGVAPDVPLGLPPHGLWSRHILQQTLMDEGLRLARLVSHERVGRLSPCLPGKPP</sequence>
<proteinExistence type="predicted"/>
<feature type="non-terminal residue" evidence="3">
    <location>
        <position position="425"/>
    </location>
</feature>
<dbReference type="Pfam" id="PF04904">
    <property type="entry name" value="SAM_NCD1"/>
    <property type="match status" value="1"/>
</dbReference>
<keyword evidence="4" id="KW-1185">Reference proteome</keyword>
<comment type="caution">
    <text evidence="3">The sequence shown here is derived from an EMBL/GenBank/DDBJ whole genome shotgun (WGS) entry which is preliminary data.</text>
</comment>